<dbReference type="Pfam" id="PF02810">
    <property type="entry name" value="SEC-C"/>
    <property type="match status" value="1"/>
</dbReference>
<evidence type="ECO:0000313" key="1">
    <source>
        <dbReference type="EMBL" id="EKY26350.1"/>
    </source>
</evidence>
<name>L1QFB5_9CLOT</name>
<dbReference type="PANTHER" id="PTHR33747">
    <property type="entry name" value="UPF0225 PROTEIN SCO1677"/>
    <property type="match status" value="1"/>
</dbReference>
<proteinExistence type="predicted"/>
<reference evidence="1 2" key="1">
    <citation type="submission" date="2012-05" db="EMBL/GenBank/DDBJ databases">
        <authorList>
            <person name="Weinstock G."/>
            <person name="Sodergren E."/>
            <person name="Lobos E.A."/>
            <person name="Fulton L."/>
            <person name="Fulton R."/>
            <person name="Courtney L."/>
            <person name="Fronick C."/>
            <person name="O'Laughlin M."/>
            <person name="Godfrey J."/>
            <person name="Wilson R.M."/>
            <person name="Miner T."/>
            <person name="Farmer C."/>
            <person name="Delehaunty K."/>
            <person name="Cordes M."/>
            <person name="Minx P."/>
            <person name="Tomlinson C."/>
            <person name="Chen J."/>
            <person name="Wollam A."/>
            <person name="Pepin K.H."/>
            <person name="Bhonagiri V."/>
            <person name="Zhang X."/>
            <person name="Suruliraj S."/>
            <person name="Warren W."/>
            <person name="Mitreva M."/>
            <person name="Mardis E.R."/>
            <person name="Wilson R.K."/>
        </authorList>
    </citation>
    <scope>NUCLEOTIDE SEQUENCE [LARGE SCALE GENOMIC DNA]</scope>
    <source>
        <strain evidence="1 2">DSM 1785</strain>
    </source>
</reference>
<comment type="caution">
    <text evidence="1">The sequence shown here is derived from an EMBL/GenBank/DDBJ whole genome shotgun (WGS) entry which is preliminary data.</text>
</comment>
<dbReference type="STRING" id="545697.HMPREF0216_01991"/>
<organism evidence="1 2">
    <name type="scientific">Clostridium celatum DSM 1785</name>
    <dbReference type="NCBI Taxonomy" id="545697"/>
    <lineage>
        <taxon>Bacteria</taxon>
        <taxon>Bacillati</taxon>
        <taxon>Bacillota</taxon>
        <taxon>Clostridia</taxon>
        <taxon>Eubacteriales</taxon>
        <taxon>Clostridiaceae</taxon>
        <taxon>Clostridium</taxon>
    </lineage>
</organism>
<dbReference type="EMBL" id="AMEZ01000057">
    <property type="protein sequence ID" value="EKY26350.1"/>
    <property type="molecule type" value="Genomic_DNA"/>
</dbReference>
<dbReference type="InterPro" id="IPR004027">
    <property type="entry name" value="SEC_C_motif"/>
</dbReference>
<dbReference type="PANTHER" id="PTHR33747:SF1">
    <property type="entry name" value="ADENYLATE CYCLASE-ASSOCIATED CAP C-TERMINAL DOMAIN-CONTAINING PROTEIN"/>
    <property type="match status" value="1"/>
</dbReference>
<protein>
    <recommendedName>
        <fullName evidence="3">SEC-C motif protein</fullName>
    </recommendedName>
</protein>
<evidence type="ECO:0000313" key="2">
    <source>
        <dbReference type="Proteomes" id="UP000010420"/>
    </source>
</evidence>
<dbReference type="PATRIC" id="fig|545697.3.peg.1958"/>
<gene>
    <name evidence="1" type="ORF">HMPREF0216_01991</name>
</gene>
<keyword evidence="2" id="KW-1185">Reference proteome</keyword>
<sequence length="374" mass="42967">MKDINILQDEIIKSDIKNAEKIWKDAEGDNSLESLLSKMTKDELVKIARKYFVKGITTLKKADAVHRVKEVIINNGNSAINMMDENTLKFLEDLIKNNGFKKYECTDIIYANFLRNRGIAFTVMQNEEPFIVLPEEIKPLVENISSKELKDKVRVNNEIIKIIAGMAYYYGVITVEFIEKTINSLYGKNFELDYIKALILAGEELGYDYVVNNDTIAHIDVEDTEKIIELQNICTSNYYKFDKKSLIKAGAVDFLEENKQSLKLQKVLGELFVVDKEILRSEMDALFFEIKNEGDKDNAIELFLDAYEIESDEEKKIFKEELDTLVKSIRRWSLKGHTEDEIEKAAARVVKEIKIGRNDPCICGSGKKYKKCCG</sequence>
<dbReference type="RefSeq" id="WP_005213746.1">
    <property type="nucleotide sequence ID" value="NZ_KB291649.1"/>
</dbReference>
<dbReference type="HOGENOM" id="CLU_057071_0_0_9"/>
<dbReference type="SUPFAM" id="SSF103642">
    <property type="entry name" value="Sec-C motif"/>
    <property type="match status" value="1"/>
</dbReference>
<dbReference type="eggNOG" id="COG3012">
    <property type="taxonomic scope" value="Bacteria"/>
</dbReference>
<dbReference type="Proteomes" id="UP000010420">
    <property type="component" value="Unassembled WGS sequence"/>
</dbReference>
<accession>L1QFB5</accession>
<dbReference type="AlphaFoldDB" id="L1QFB5"/>
<evidence type="ECO:0008006" key="3">
    <source>
        <dbReference type="Google" id="ProtNLM"/>
    </source>
</evidence>
<dbReference type="Gene3D" id="3.10.450.50">
    <property type="match status" value="1"/>
</dbReference>